<proteinExistence type="predicted"/>
<gene>
    <name evidence="5" type="ORF">MAG551_01053</name>
</gene>
<feature type="modified residue" description="N6-(pyridoxal phosphate)lysine" evidence="3">
    <location>
        <position position="87"/>
    </location>
</feature>
<feature type="domain" description="Orn/DAP/Arg decarboxylase 2 N-terminal" evidence="4">
    <location>
        <begin position="63"/>
        <end position="313"/>
    </location>
</feature>
<dbReference type="Pfam" id="PF02784">
    <property type="entry name" value="Orn_Arg_deC_N"/>
    <property type="match status" value="1"/>
</dbReference>
<comment type="caution">
    <text evidence="5">The sequence shown here is derived from an EMBL/GenBank/DDBJ whole genome shotgun (WGS) entry which is preliminary data.</text>
</comment>
<dbReference type="EMBL" id="JAANXD010000043">
    <property type="protein sequence ID" value="MBS1258000.1"/>
    <property type="molecule type" value="Genomic_DNA"/>
</dbReference>
<dbReference type="PANTHER" id="PTHR43727:SF2">
    <property type="entry name" value="GROUP IV DECARBOXYLASE"/>
    <property type="match status" value="1"/>
</dbReference>
<evidence type="ECO:0000256" key="2">
    <source>
        <dbReference type="ARBA" id="ARBA00022898"/>
    </source>
</evidence>
<dbReference type="Gene3D" id="2.40.37.10">
    <property type="entry name" value="Lyase, Ornithine Decarboxylase, Chain A, domain 1"/>
    <property type="match status" value="1"/>
</dbReference>
<dbReference type="SUPFAM" id="SSF50621">
    <property type="entry name" value="Alanine racemase C-terminal domain-like"/>
    <property type="match status" value="1"/>
</dbReference>
<evidence type="ECO:0000256" key="1">
    <source>
        <dbReference type="ARBA" id="ARBA00001933"/>
    </source>
</evidence>
<dbReference type="GO" id="GO:0008836">
    <property type="term" value="F:diaminopimelate decarboxylase activity"/>
    <property type="evidence" value="ECO:0007669"/>
    <property type="project" value="TreeGrafter"/>
</dbReference>
<protein>
    <submittedName>
        <fullName evidence="5">Diaminopimelate decarboxylase</fullName>
    </submittedName>
</protein>
<organism evidence="5 6">
    <name type="scientific">Candidatus Scalindua arabica</name>
    <dbReference type="NCBI Taxonomy" id="1127984"/>
    <lineage>
        <taxon>Bacteria</taxon>
        <taxon>Pseudomonadati</taxon>
        <taxon>Planctomycetota</taxon>
        <taxon>Candidatus Brocadiia</taxon>
        <taxon>Candidatus Brocadiales</taxon>
        <taxon>Candidatus Scalinduaceae</taxon>
        <taxon>Candidatus Scalindua</taxon>
    </lineage>
</organism>
<keyword evidence="2 3" id="KW-0663">Pyridoxal phosphate</keyword>
<dbReference type="InterPro" id="IPR009006">
    <property type="entry name" value="Ala_racemase/Decarboxylase_C"/>
</dbReference>
<reference evidence="5" key="1">
    <citation type="journal article" date="2021" name="ISME J.">
        <title>Fine-scale metabolic discontinuity in a stratified prokaryote microbiome of a Red Sea deep halocline.</title>
        <authorList>
            <person name="Michoud G."/>
            <person name="Ngugi D.K."/>
            <person name="Barozzi A."/>
            <person name="Merlino G."/>
            <person name="Calleja M.L."/>
            <person name="Delgado-Huertas A."/>
            <person name="Moran X.A.G."/>
            <person name="Daffonchio D."/>
        </authorList>
    </citation>
    <scope>NUCLEOTIDE SEQUENCE</scope>
    <source>
        <strain evidence="5">SuakinDeep_MAG55_1</strain>
    </source>
</reference>
<name>A0A942A0D6_9BACT</name>
<comment type="cofactor">
    <cofactor evidence="1 3">
        <name>pyridoxal 5'-phosphate</name>
        <dbReference type="ChEBI" id="CHEBI:597326"/>
    </cofactor>
</comment>
<dbReference type="InterPro" id="IPR029066">
    <property type="entry name" value="PLP-binding_barrel"/>
</dbReference>
<dbReference type="CDD" id="cd06841">
    <property type="entry name" value="PLPDE_III_MccE_like"/>
    <property type="match status" value="1"/>
</dbReference>
<dbReference type="SUPFAM" id="SSF51419">
    <property type="entry name" value="PLP-binding barrel"/>
    <property type="match status" value="1"/>
</dbReference>
<feature type="active site" description="Proton donor" evidence="3">
    <location>
        <position position="375"/>
    </location>
</feature>
<dbReference type="Gene3D" id="3.20.20.10">
    <property type="entry name" value="Alanine racemase"/>
    <property type="match status" value="1"/>
</dbReference>
<evidence type="ECO:0000313" key="6">
    <source>
        <dbReference type="Proteomes" id="UP000722750"/>
    </source>
</evidence>
<evidence type="ECO:0000256" key="3">
    <source>
        <dbReference type="PIRSR" id="PIRSR600183-50"/>
    </source>
</evidence>
<dbReference type="AlphaFoldDB" id="A0A942A0D6"/>
<dbReference type="PANTHER" id="PTHR43727">
    <property type="entry name" value="DIAMINOPIMELATE DECARBOXYLASE"/>
    <property type="match status" value="1"/>
</dbReference>
<dbReference type="InterPro" id="IPR000183">
    <property type="entry name" value="Orn/DAP/Arg_de-COase"/>
</dbReference>
<accession>A0A942A0D6</accession>
<dbReference type="Proteomes" id="UP000722750">
    <property type="component" value="Unassembled WGS sequence"/>
</dbReference>
<evidence type="ECO:0000313" key="5">
    <source>
        <dbReference type="EMBL" id="MBS1258000.1"/>
    </source>
</evidence>
<dbReference type="PRINTS" id="PR01179">
    <property type="entry name" value="ODADCRBXLASE"/>
</dbReference>
<dbReference type="GO" id="GO:0009089">
    <property type="term" value="P:lysine biosynthetic process via diaminopimelate"/>
    <property type="evidence" value="ECO:0007669"/>
    <property type="project" value="TreeGrafter"/>
</dbReference>
<dbReference type="InterPro" id="IPR022644">
    <property type="entry name" value="De-COase2_N"/>
</dbReference>
<sequence>MAKKTKYIYEKPMVTLHSPFSLGKHAGMVLDSMPFNEIDGFSVENLLEEYGSPLYVISEKILRDRFREFRDAFISRYPNTMIAYSYKTNYLSAVCAILAQEGAWAEVVSGFEYDIAEDLGIPGDRIIFNGPYKPLPDLSRAVNNGSIINVDSFNELYQLEEVARRSNKVVEIGLRVNMQLNCPTWDKFGFNYECGQVVDACRKATDTGWLKVTGLHCHAGTYLADPNIYANLINNLVTLGVSLENEFDIEIEFIDLGGGYASPNTLHKHLMPGITTCPSYEQYADAVCNPLIKSLDKFVGNPRLILEPGRSIVDECMFLFTTVVSTKRSATGSKVVIVDAGVNLLPTAFYFKHDISPVHSAGVSVEEATICGPLCMQIDVLRQSMRLPPLQKGNMLVVKNTGAYNFSQSMQFIFPRPGIVLLNNGKSEYVKRPETTQDVRRLERVPRRLLTKKRK</sequence>
<evidence type="ECO:0000259" key="4">
    <source>
        <dbReference type="Pfam" id="PF02784"/>
    </source>
</evidence>